<comment type="caution">
    <text evidence="1">The sequence shown here is derived from an EMBL/GenBank/DDBJ whole genome shotgun (WGS) entry which is preliminary data.</text>
</comment>
<keyword evidence="2" id="KW-1185">Reference proteome</keyword>
<gene>
    <name evidence="1" type="ORF">PG994_013515</name>
</gene>
<evidence type="ECO:0000313" key="1">
    <source>
        <dbReference type="EMBL" id="KAK8043032.1"/>
    </source>
</evidence>
<accession>A0ABR1T8V5</accession>
<reference evidence="1 2" key="1">
    <citation type="submission" date="2023-01" db="EMBL/GenBank/DDBJ databases">
        <title>Analysis of 21 Apiospora genomes using comparative genomics revels a genus with tremendous synthesis potential of carbohydrate active enzymes and secondary metabolites.</title>
        <authorList>
            <person name="Sorensen T."/>
        </authorList>
    </citation>
    <scope>NUCLEOTIDE SEQUENCE [LARGE SCALE GENOMIC DNA]</scope>
    <source>
        <strain evidence="1 2">CBS 135458</strain>
    </source>
</reference>
<evidence type="ECO:0000313" key="2">
    <source>
        <dbReference type="Proteomes" id="UP001480595"/>
    </source>
</evidence>
<name>A0ABR1T8V5_9PEZI</name>
<sequence length="395" mass="44682">MENNRAPKRTKKQEVPQSYLCRSDGEIMSDTNRLTFIGKLPTEVLIEIAELAPLNATVCLTLTCKLVLAALGTQWWTKHSDLTKENGRRVWSSISAEPMLSSAGRMPLLRLLYRDMGNSHYELCESCVSLHAPPDPPAWHTPTELSKTCQGGYINYLPGYNLLLAHLATAFERKASIPEVSTVYLAGRQDTFTTTASWIDGNLILRHGFLVSTYPTDLPIRLCPHHTTATDIVTKIQGCPHKRRQPLLLYSILRAIWSPNNAVAWPSGRIFHPSRSVEREQPTEVARDGSVLYKCEGCPTKWRVTHNKTGGCHASNFTLTAFHCFGKDLNTASRYFAWFNLRHGWELGMDRRFVLRYGWELGVDGRFVLRQGWELGVDGTNEECPERSFADFQVE</sequence>
<dbReference type="Proteomes" id="UP001480595">
    <property type="component" value="Unassembled WGS sequence"/>
</dbReference>
<protein>
    <recommendedName>
        <fullName evidence="3">F-box domain-containing protein</fullName>
    </recommendedName>
</protein>
<evidence type="ECO:0008006" key="3">
    <source>
        <dbReference type="Google" id="ProtNLM"/>
    </source>
</evidence>
<dbReference type="GeneID" id="92097987"/>
<proteinExistence type="predicted"/>
<organism evidence="1 2">
    <name type="scientific">Apiospora phragmitis</name>
    <dbReference type="NCBI Taxonomy" id="2905665"/>
    <lineage>
        <taxon>Eukaryota</taxon>
        <taxon>Fungi</taxon>
        <taxon>Dikarya</taxon>
        <taxon>Ascomycota</taxon>
        <taxon>Pezizomycotina</taxon>
        <taxon>Sordariomycetes</taxon>
        <taxon>Xylariomycetidae</taxon>
        <taxon>Amphisphaeriales</taxon>
        <taxon>Apiosporaceae</taxon>
        <taxon>Apiospora</taxon>
    </lineage>
</organism>
<dbReference type="EMBL" id="JAQQWL010000013">
    <property type="protein sequence ID" value="KAK8043032.1"/>
    <property type="molecule type" value="Genomic_DNA"/>
</dbReference>
<dbReference type="RefSeq" id="XP_066709885.1">
    <property type="nucleotide sequence ID" value="XM_066864924.1"/>
</dbReference>